<accession>A0A5M3Y2W8</accession>
<evidence type="ECO:0000313" key="2">
    <source>
        <dbReference type="Proteomes" id="UP000377595"/>
    </source>
</evidence>
<dbReference type="OrthoDB" id="3535431at2"/>
<dbReference type="RefSeq" id="WP_155350883.1">
    <property type="nucleotide sequence ID" value="NZ_BLAF01000080.1"/>
</dbReference>
<evidence type="ECO:0000313" key="1">
    <source>
        <dbReference type="EMBL" id="GES26141.1"/>
    </source>
</evidence>
<protein>
    <submittedName>
        <fullName evidence="1">Uncharacterized protein</fullName>
    </submittedName>
</protein>
<comment type="caution">
    <text evidence="1">The sequence shown here is derived from an EMBL/GenBank/DDBJ whole genome shotgun (WGS) entry which is preliminary data.</text>
</comment>
<gene>
    <name evidence="1" type="ORF">Aple_090400</name>
</gene>
<name>A0A5M3Y2W8_9ACTN</name>
<sequence length="142" mass="15785">MWRRDTVLVGPSEFAAVKQRVMGESSPSDGHDLDGMAIDFDVYLWHSPMITEVAVHLTGDTDSLIMTTCRTAPGYPTLEIAAELERIWLRDLRYRHLEVHMITANRRAVRLDAVTQIAPDDFYVTAAIVAETARPATGEATG</sequence>
<dbReference type="AlphaFoldDB" id="A0A5M3Y2W8"/>
<keyword evidence="2" id="KW-1185">Reference proteome</keyword>
<organism evidence="1 2">
    <name type="scientific">Acrocarpospora pleiomorpha</name>
    <dbReference type="NCBI Taxonomy" id="90975"/>
    <lineage>
        <taxon>Bacteria</taxon>
        <taxon>Bacillati</taxon>
        <taxon>Actinomycetota</taxon>
        <taxon>Actinomycetes</taxon>
        <taxon>Streptosporangiales</taxon>
        <taxon>Streptosporangiaceae</taxon>
        <taxon>Acrocarpospora</taxon>
    </lineage>
</organism>
<dbReference type="EMBL" id="BLAF01000080">
    <property type="protein sequence ID" value="GES26141.1"/>
    <property type="molecule type" value="Genomic_DNA"/>
</dbReference>
<proteinExistence type="predicted"/>
<reference evidence="1 2" key="1">
    <citation type="submission" date="2019-10" db="EMBL/GenBank/DDBJ databases">
        <title>Whole genome shotgun sequence of Acrocarpospora pleiomorpha NBRC 16267.</title>
        <authorList>
            <person name="Ichikawa N."/>
            <person name="Kimura A."/>
            <person name="Kitahashi Y."/>
            <person name="Komaki H."/>
            <person name="Oguchi A."/>
        </authorList>
    </citation>
    <scope>NUCLEOTIDE SEQUENCE [LARGE SCALE GENOMIC DNA]</scope>
    <source>
        <strain evidence="1 2">NBRC 16267</strain>
    </source>
</reference>
<dbReference type="Proteomes" id="UP000377595">
    <property type="component" value="Unassembled WGS sequence"/>
</dbReference>